<keyword evidence="1" id="KW-0812">Transmembrane</keyword>
<feature type="transmembrane region" description="Helical" evidence="1">
    <location>
        <begin position="33"/>
        <end position="52"/>
    </location>
</feature>
<protein>
    <submittedName>
        <fullName evidence="2">Uncharacterized protein</fullName>
    </submittedName>
</protein>
<dbReference type="Proteomes" id="UP000179047">
    <property type="component" value="Unassembled WGS sequence"/>
</dbReference>
<accession>A0A1F8GT16</accession>
<reference evidence="2 3" key="1">
    <citation type="journal article" date="2016" name="Nat. Commun.">
        <title>Thousands of microbial genomes shed light on interconnected biogeochemical processes in an aquifer system.</title>
        <authorList>
            <person name="Anantharaman K."/>
            <person name="Brown C.T."/>
            <person name="Hug L.A."/>
            <person name="Sharon I."/>
            <person name="Castelle C.J."/>
            <person name="Probst A.J."/>
            <person name="Thomas B.C."/>
            <person name="Singh A."/>
            <person name="Wilkins M.J."/>
            <person name="Karaoz U."/>
            <person name="Brodie E.L."/>
            <person name="Williams K.H."/>
            <person name="Hubbard S.S."/>
            <person name="Banfield J.F."/>
        </authorList>
    </citation>
    <scope>NUCLEOTIDE SEQUENCE [LARGE SCALE GENOMIC DNA]</scope>
</reference>
<dbReference type="AlphaFoldDB" id="A0A1F8GT16"/>
<comment type="caution">
    <text evidence="2">The sequence shown here is derived from an EMBL/GenBank/DDBJ whole genome shotgun (WGS) entry which is preliminary data.</text>
</comment>
<sequence length="62" mass="6646">MDHHGRIAASTGLSAYHEKGRVQLPALDNGIENLFICAAIVAGTAAFAWLVVRPLVAWLAFN</sequence>
<dbReference type="EMBL" id="MGKP01000017">
    <property type="protein sequence ID" value="OGN28431.1"/>
    <property type="molecule type" value="Genomic_DNA"/>
</dbReference>
<keyword evidence="1" id="KW-1133">Transmembrane helix</keyword>
<evidence type="ECO:0000256" key="1">
    <source>
        <dbReference type="SAM" id="Phobius"/>
    </source>
</evidence>
<keyword evidence="1" id="KW-0472">Membrane</keyword>
<proteinExistence type="predicted"/>
<organism evidence="2 3">
    <name type="scientific">Candidatus Yanofskybacteria bacterium RIFCSPLOWO2_01_FULL_49_25</name>
    <dbReference type="NCBI Taxonomy" id="1802701"/>
    <lineage>
        <taxon>Bacteria</taxon>
        <taxon>Candidatus Yanofskyibacteriota</taxon>
    </lineage>
</organism>
<dbReference type="STRING" id="1802701.A3A33_03000"/>
<evidence type="ECO:0000313" key="2">
    <source>
        <dbReference type="EMBL" id="OGN28431.1"/>
    </source>
</evidence>
<name>A0A1F8GT16_9BACT</name>
<gene>
    <name evidence="2" type="ORF">A3A33_03000</name>
</gene>
<evidence type="ECO:0000313" key="3">
    <source>
        <dbReference type="Proteomes" id="UP000179047"/>
    </source>
</evidence>